<evidence type="ECO:0000256" key="1">
    <source>
        <dbReference type="SAM" id="Phobius"/>
    </source>
</evidence>
<proteinExistence type="predicted"/>
<keyword evidence="1" id="KW-0812">Transmembrane</keyword>
<evidence type="ECO:0000313" key="2">
    <source>
        <dbReference type="EMBL" id="MFI2321585.1"/>
    </source>
</evidence>
<dbReference type="NCBIfam" id="TIGR04222">
    <property type="entry name" value="near_uncomplex"/>
    <property type="match status" value="1"/>
</dbReference>
<sequence>MNVIGVGSDGLVAAGDTWGISGPQFLAVYVPLVLVAVVVGFWLRSRVRGADPETDAVAAPGAELTSPELGMLYGDQNAVLAAMARLRGVEAIDSAAAPVRPLTAQERGGLDPFTVSVYDRLAAGHGKTVGAIVGGSLDALRARMVDLGYFPGPDMRHGLRDAGMPILVTGALGVVRIIAGASHGNPVGVLVVLVIAQAFGYWLVVRKPRLTALGVRARDAVSERNRHLRPSNSPSYATYGAESAAVAAAVFGIGALVALDPGLAQAVAPPSTSGGGDGGGDSGGGDGGGCGSGCGGGCGGCGG</sequence>
<feature type="transmembrane region" description="Helical" evidence="1">
    <location>
        <begin position="25"/>
        <end position="43"/>
    </location>
</feature>
<evidence type="ECO:0000313" key="3">
    <source>
        <dbReference type="Proteomes" id="UP001611450"/>
    </source>
</evidence>
<dbReference type="RefSeq" id="WP_396947722.1">
    <property type="nucleotide sequence ID" value="NZ_JBIRXV010000002.1"/>
</dbReference>
<keyword evidence="1" id="KW-0472">Membrane</keyword>
<protein>
    <submittedName>
        <fullName evidence="2">TIGR04222 domain-containing membrane protein</fullName>
    </submittedName>
</protein>
<organism evidence="2 3">
    <name type="scientific">Nocardia beijingensis</name>
    <dbReference type="NCBI Taxonomy" id="95162"/>
    <lineage>
        <taxon>Bacteria</taxon>
        <taxon>Bacillati</taxon>
        <taxon>Actinomycetota</taxon>
        <taxon>Actinomycetes</taxon>
        <taxon>Mycobacteriales</taxon>
        <taxon>Nocardiaceae</taxon>
        <taxon>Nocardia</taxon>
    </lineage>
</organism>
<feature type="transmembrane region" description="Helical" evidence="1">
    <location>
        <begin position="187"/>
        <end position="204"/>
    </location>
</feature>
<dbReference type="Proteomes" id="UP001611450">
    <property type="component" value="Unassembled WGS sequence"/>
</dbReference>
<reference evidence="2 3" key="1">
    <citation type="submission" date="2024-10" db="EMBL/GenBank/DDBJ databases">
        <title>The Natural Products Discovery Center: Release of the First 8490 Sequenced Strains for Exploring Actinobacteria Biosynthetic Diversity.</title>
        <authorList>
            <person name="Kalkreuter E."/>
            <person name="Kautsar S.A."/>
            <person name="Yang D."/>
            <person name="Bader C.D."/>
            <person name="Teijaro C.N."/>
            <person name="Fluegel L."/>
            <person name="Davis C.M."/>
            <person name="Simpson J.R."/>
            <person name="Lauterbach L."/>
            <person name="Steele A.D."/>
            <person name="Gui C."/>
            <person name="Meng S."/>
            <person name="Li G."/>
            <person name="Viehrig K."/>
            <person name="Ye F."/>
            <person name="Su P."/>
            <person name="Kiefer A.F."/>
            <person name="Nichols A."/>
            <person name="Cepeda A.J."/>
            <person name="Yan W."/>
            <person name="Fan B."/>
            <person name="Jiang Y."/>
            <person name="Adhikari A."/>
            <person name="Zheng C.-J."/>
            <person name="Schuster L."/>
            <person name="Cowan T.M."/>
            <person name="Smanski M.J."/>
            <person name="Chevrette M.G."/>
            <person name="De Carvalho L.P.S."/>
            <person name="Shen B."/>
        </authorList>
    </citation>
    <scope>NUCLEOTIDE SEQUENCE [LARGE SCALE GENOMIC DNA]</scope>
    <source>
        <strain evidence="2 3">NPDC019626</strain>
    </source>
</reference>
<feature type="transmembrane region" description="Helical" evidence="1">
    <location>
        <begin position="162"/>
        <end position="181"/>
    </location>
</feature>
<dbReference type="EMBL" id="JBIRXV010000002">
    <property type="protein sequence ID" value="MFI2321585.1"/>
    <property type="molecule type" value="Genomic_DNA"/>
</dbReference>
<name>A0ABW7WF46_9NOCA</name>
<comment type="caution">
    <text evidence="2">The sequence shown here is derived from an EMBL/GenBank/DDBJ whole genome shotgun (WGS) entry which is preliminary data.</text>
</comment>
<accession>A0ABW7WF46</accession>
<keyword evidence="3" id="KW-1185">Reference proteome</keyword>
<keyword evidence="1" id="KW-1133">Transmembrane helix</keyword>
<dbReference type="InterPro" id="IPR026467">
    <property type="entry name" value="Ser/Gly_Cys_C_dom"/>
</dbReference>
<gene>
    <name evidence="2" type="ORF">ACH47G_13950</name>
</gene>